<feature type="non-terminal residue" evidence="1">
    <location>
        <position position="1"/>
    </location>
</feature>
<dbReference type="Proteomes" id="UP000790709">
    <property type="component" value="Unassembled WGS sequence"/>
</dbReference>
<sequence length="78" mass="8703">HDLALVLPFDAPTGAQRRTDKELGLTRVRAKPRTLSKIVTLRSFVRGALLAPDVNHPGDFFVVDSIDTDMFIRMKGKL</sequence>
<gene>
    <name evidence="1" type="ORF">BV22DRAFT_1027342</name>
</gene>
<protein>
    <submittedName>
        <fullName evidence="1">Uncharacterized protein</fullName>
    </submittedName>
</protein>
<organism evidence="1 2">
    <name type="scientific">Leucogyrophana mollusca</name>
    <dbReference type="NCBI Taxonomy" id="85980"/>
    <lineage>
        <taxon>Eukaryota</taxon>
        <taxon>Fungi</taxon>
        <taxon>Dikarya</taxon>
        <taxon>Basidiomycota</taxon>
        <taxon>Agaricomycotina</taxon>
        <taxon>Agaricomycetes</taxon>
        <taxon>Agaricomycetidae</taxon>
        <taxon>Boletales</taxon>
        <taxon>Boletales incertae sedis</taxon>
        <taxon>Leucogyrophana</taxon>
    </lineage>
</organism>
<dbReference type="EMBL" id="MU267560">
    <property type="protein sequence ID" value="KAH7916839.1"/>
    <property type="molecule type" value="Genomic_DNA"/>
</dbReference>
<keyword evidence="2" id="KW-1185">Reference proteome</keyword>
<reference evidence="1" key="1">
    <citation type="journal article" date="2021" name="New Phytol.">
        <title>Evolutionary innovations through gain and loss of genes in the ectomycorrhizal Boletales.</title>
        <authorList>
            <person name="Wu G."/>
            <person name="Miyauchi S."/>
            <person name="Morin E."/>
            <person name="Kuo A."/>
            <person name="Drula E."/>
            <person name="Varga T."/>
            <person name="Kohler A."/>
            <person name="Feng B."/>
            <person name="Cao Y."/>
            <person name="Lipzen A."/>
            <person name="Daum C."/>
            <person name="Hundley H."/>
            <person name="Pangilinan J."/>
            <person name="Johnson J."/>
            <person name="Barry K."/>
            <person name="LaButti K."/>
            <person name="Ng V."/>
            <person name="Ahrendt S."/>
            <person name="Min B."/>
            <person name="Choi I.G."/>
            <person name="Park H."/>
            <person name="Plett J.M."/>
            <person name="Magnuson J."/>
            <person name="Spatafora J.W."/>
            <person name="Nagy L.G."/>
            <person name="Henrissat B."/>
            <person name="Grigoriev I.V."/>
            <person name="Yang Z.L."/>
            <person name="Xu J."/>
            <person name="Martin F.M."/>
        </authorList>
    </citation>
    <scope>NUCLEOTIDE SEQUENCE</scope>
    <source>
        <strain evidence="1">KUC20120723A-06</strain>
    </source>
</reference>
<evidence type="ECO:0000313" key="2">
    <source>
        <dbReference type="Proteomes" id="UP000790709"/>
    </source>
</evidence>
<comment type="caution">
    <text evidence="1">The sequence shown here is derived from an EMBL/GenBank/DDBJ whole genome shotgun (WGS) entry which is preliminary data.</text>
</comment>
<accession>A0ACB8AUH6</accession>
<name>A0ACB8AUH6_9AGAM</name>
<proteinExistence type="predicted"/>
<evidence type="ECO:0000313" key="1">
    <source>
        <dbReference type="EMBL" id="KAH7916839.1"/>
    </source>
</evidence>